<evidence type="ECO:0000256" key="6">
    <source>
        <dbReference type="ARBA" id="ARBA00023157"/>
    </source>
</evidence>
<gene>
    <name evidence="10" type="ORF">KR093_010664</name>
</gene>
<dbReference type="PANTHER" id="PTHR11177:SF235">
    <property type="entry name" value="CHITINASE-LIKE PROTEIN IDGF1-RELATED"/>
    <property type="match status" value="1"/>
</dbReference>
<keyword evidence="3" id="KW-0217">Developmental protein</keyword>
<evidence type="ECO:0000256" key="3">
    <source>
        <dbReference type="ARBA" id="ARBA00022473"/>
    </source>
</evidence>
<dbReference type="GO" id="GO:0005576">
    <property type="term" value="C:extracellular region"/>
    <property type="evidence" value="ECO:0007669"/>
    <property type="project" value="UniProtKB-SubCell"/>
</dbReference>
<name>A0AAD4JV12_9MUSC</name>
<comment type="caution">
    <text evidence="10">The sequence shown here is derived from an EMBL/GenBank/DDBJ whole genome shotgun (WGS) entry which is preliminary data.</text>
</comment>
<evidence type="ECO:0000313" key="11">
    <source>
        <dbReference type="Proteomes" id="UP001200034"/>
    </source>
</evidence>
<feature type="domain" description="GH18" evidence="9">
    <location>
        <begin position="22"/>
        <end position="435"/>
    </location>
</feature>
<dbReference type="GO" id="GO:0006032">
    <property type="term" value="P:chitin catabolic process"/>
    <property type="evidence" value="ECO:0007669"/>
    <property type="project" value="TreeGrafter"/>
</dbReference>
<reference evidence="10" key="1">
    <citation type="journal article" date="2021" name="Mol. Ecol. Resour.">
        <title>Phylogenomic analyses of the genus Drosophila reveals genomic signals of climate adaptation.</title>
        <authorList>
            <person name="Li F."/>
            <person name="Rane R.V."/>
            <person name="Luria V."/>
            <person name="Xiong Z."/>
            <person name="Chen J."/>
            <person name="Li Z."/>
            <person name="Catullo R.A."/>
            <person name="Griffin P.C."/>
            <person name="Schiffer M."/>
            <person name="Pearce S."/>
            <person name="Lee S.F."/>
            <person name="McElroy K."/>
            <person name="Stocker A."/>
            <person name="Shirriffs J."/>
            <person name="Cockerell F."/>
            <person name="Coppin C."/>
            <person name="Sgro C.M."/>
            <person name="Karger A."/>
            <person name="Cain J.W."/>
            <person name="Weber J.A."/>
            <person name="Santpere G."/>
            <person name="Kirschner M.W."/>
            <person name="Hoffmann A.A."/>
            <person name="Oakeshott J.G."/>
            <person name="Zhang G."/>
        </authorList>
    </citation>
    <scope>NUCLEOTIDE SEQUENCE</scope>
    <source>
        <strain evidence="10">BGI-SZ-2011g</strain>
    </source>
</reference>
<proteinExistence type="inferred from homology"/>
<feature type="signal peptide" evidence="8">
    <location>
        <begin position="1"/>
        <end position="20"/>
    </location>
</feature>
<evidence type="ECO:0000256" key="2">
    <source>
        <dbReference type="ARBA" id="ARBA00006606"/>
    </source>
</evidence>
<dbReference type="Pfam" id="PF00704">
    <property type="entry name" value="Glyco_hydro_18"/>
    <property type="match status" value="1"/>
</dbReference>
<keyword evidence="4" id="KW-0964">Secreted</keyword>
<accession>A0AAD4JV12</accession>
<comment type="similarity">
    <text evidence="2">Belongs to the glycosyl hydrolase 18 family. IDGF subfamily.</text>
</comment>
<keyword evidence="6" id="KW-1015">Disulfide bond</keyword>
<comment type="subcellular location">
    <subcellularLocation>
        <location evidence="1">Secreted</location>
    </subcellularLocation>
</comment>
<dbReference type="EMBL" id="JAJJHW010003409">
    <property type="protein sequence ID" value="KAH8360090.1"/>
    <property type="molecule type" value="Genomic_DNA"/>
</dbReference>
<dbReference type="InterPro" id="IPR029070">
    <property type="entry name" value="Chitinase_insertion_sf"/>
</dbReference>
<feature type="chain" id="PRO_5042166915" description="GH18 domain-containing protein" evidence="8">
    <location>
        <begin position="21"/>
        <end position="437"/>
    </location>
</feature>
<dbReference type="FunFam" id="3.20.20.80:FF:000071">
    <property type="entry name" value="Imaginal disc growth factor"/>
    <property type="match status" value="1"/>
</dbReference>
<protein>
    <recommendedName>
        <fullName evidence="9">GH18 domain-containing protein</fullName>
    </recommendedName>
</protein>
<dbReference type="InterPro" id="IPR011583">
    <property type="entry name" value="Chitinase_II/V-like_cat"/>
</dbReference>
<evidence type="ECO:0000256" key="7">
    <source>
        <dbReference type="ARBA" id="ARBA00023180"/>
    </source>
</evidence>
<keyword evidence="5 8" id="KW-0732">Signal</keyword>
<evidence type="ECO:0000259" key="9">
    <source>
        <dbReference type="PROSITE" id="PS51910"/>
    </source>
</evidence>
<dbReference type="InterPro" id="IPR017853">
    <property type="entry name" value="GH"/>
</dbReference>
<dbReference type="InterPro" id="IPR050314">
    <property type="entry name" value="Glycosyl_Hydrlase_18"/>
</dbReference>
<dbReference type="GO" id="GO:0005975">
    <property type="term" value="P:carbohydrate metabolic process"/>
    <property type="evidence" value="ECO:0007669"/>
    <property type="project" value="InterPro"/>
</dbReference>
<dbReference type="InterPro" id="IPR001223">
    <property type="entry name" value="Glyco_hydro18_cat"/>
</dbReference>
<dbReference type="PROSITE" id="PS51910">
    <property type="entry name" value="GH18_2"/>
    <property type="match status" value="1"/>
</dbReference>
<dbReference type="PANTHER" id="PTHR11177">
    <property type="entry name" value="CHITINASE"/>
    <property type="match status" value="1"/>
</dbReference>
<dbReference type="SUPFAM" id="SSF51445">
    <property type="entry name" value="(Trans)glycosidases"/>
    <property type="match status" value="1"/>
</dbReference>
<organism evidence="10 11">
    <name type="scientific">Drosophila rubida</name>
    <dbReference type="NCBI Taxonomy" id="30044"/>
    <lineage>
        <taxon>Eukaryota</taxon>
        <taxon>Metazoa</taxon>
        <taxon>Ecdysozoa</taxon>
        <taxon>Arthropoda</taxon>
        <taxon>Hexapoda</taxon>
        <taxon>Insecta</taxon>
        <taxon>Pterygota</taxon>
        <taxon>Neoptera</taxon>
        <taxon>Endopterygota</taxon>
        <taxon>Diptera</taxon>
        <taxon>Brachycera</taxon>
        <taxon>Muscomorpha</taxon>
        <taxon>Ephydroidea</taxon>
        <taxon>Drosophilidae</taxon>
        <taxon>Drosophila</taxon>
    </lineage>
</organism>
<dbReference type="SMART" id="SM00636">
    <property type="entry name" value="Glyco_18"/>
    <property type="match status" value="1"/>
</dbReference>
<dbReference type="GO" id="GO:0008061">
    <property type="term" value="F:chitin binding"/>
    <property type="evidence" value="ECO:0007669"/>
    <property type="project" value="InterPro"/>
</dbReference>
<dbReference type="SUPFAM" id="SSF54556">
    <property type="entry name" value="Chitinase insertion domain"/>
    <property type="match status" value="1"/>
</dbReference>
<evidence type="ECO:0000256" key="5">
    <source>
        <dbReference type="ARBA" id="ARBA00022729"/>
    </source>
</evidence>
<evidence type="ECO:0000256" key="1">
    <source>
        <dbReference type="ARBA" id="ARBA00004613"/>
    </source>
</evidence>
<evidence type="ECO:0000256" key="4">
    <source>
        <dbReference type="ARBA" id="ARBA00022525"/>
    </source>
</evidence>
<dbReference type="Proteomes" id="UP001200034">
    <property type="component" value="Unassembled WGS sequence"/>
</dbReference>
<keyword evidence="7" id="KW-0325">Glycoprotein</keyword>
<dbReference type="Gene3D" id="3.10.50.10">
    <property type="match status" value="1"/>
</dbReference>
<evidence type="ECO:0000313" key="10">
    <source>
        <dbReference type="EMBL" id="KAH8360090.1"/>
    </source>
</evidence>
<keyword evidence="11" id="KW-1185">Reference proteome</keyword>
<dbReference type="AlphaFoldDB" id="A0AAD4JV12"/>
<evidence type="ECO:0000256" key="8">
    <source>
        <dbReference type="SAM" id="SignalP"/>
    </source>
</evidence>
<dbReference type="Gene3D" id="3.20.20.80">
    <property type="entry name" value="Glycosidases"/>
    <property type="match status" value="1"/>
</dbReference>
<dbReference type="GO" id="GO:0004568">
    <property type="term" value="F:chitinase activity"/>
    <property type="evidence" value="ECO:0007669"/>
    <property type="project" value="TreeGrafter"/>
</dbReference>
<sequence>MKQIVLFLALASLYVATTNAEHKIVCFYDSASYSIEGVGQLTNKQLEVALQYCSHLVYGYVGIKADNYEAHSLNEKVDILEHQFSEITAFKRKYPKLKILLSVGGDRDIDESHPDKYVKLLEAGQDKQKAFIQTAHLLVKNYGFDGLDLAYQFPRNKPRKIHGVVGSVFKLFKKAFTGDEVVDRDAEKHKLQFTRLVDDLQDTLRSDGYLLSLTVLPNVNSTWYFDIPKLDKLVDFVNLGTFDFVTPQRNPEEADYSAPLFFDASEDRLPHNNVKFQTEYWAKQGFPISKLNVGIPTHGNVWKLTDDSGNTGVPIVYHADGPAPASTITKKSGLLGSAEICKLLTLPGDDVKMDREAQLIHSTLGHYGYAPAEGKSRGLWVGYDDIDTVTKKTEFALVSAGGLALFHLGHDDFLGVCAKVRYPILRSIKQTIQDYQH</sequence>